<dbReference type="EMBL" id="JBEPMB010000008">
    <property type="protein sequence ID" value="MET3615653.1"/>
    <property type="molecule type" value="Genomic_DNA"/>
</dbReference>
<dbReference type="GO" id="GO:0005524">
    <property type="term" value="F:ATP binding"/>
    <property type="evidence" value="ECO:0007669"/>
    <property type="project" value="UniProtKB-KW"/>
</dbReference>
<dbReference type="PROSITE" id="PS00211">
    <property type="entry name" value="ABC_TRANSPORTER_1"/>
    <property type="match status" value="1"/>
</dbReference>
<dbReference type="InterPro" id="IPR050086">
    <property type="entry name" value="MetN_ABC_transporter-like"/>
</dbReference>
<dbReference type="PIRSF" id="PIRSF039085">
    <property type="entry name" value="ABC_ATPase_HisP"/>
    <property type="match status" value="1"/>
</dbReference>
<keyword evidence="9" id="KW-0378">Hydrolase</keyword>
<organism evidence="9 10">
    <name type="scientific">Rhizobium aquaticum</name>
    <dbReference type="NCBI Taxonomy" id="1549636"/>
    <lineage>
        <taxon>Bacteria</taxon>
        <taxon>Pseudomonadati</taxon>
        <taxon>Pseudomonadota</taxon>
        <taxon>Alphaproteobacteria</taxon>
        <taxon>Hyphomicrobiales</taxon>
        <taxon>Rhizobiaceae</taxon>
        <taxon>Rhizobium/Agrobacterium group</taxon>
        <taxon>Rhizobium</taxon>
    </lineage>
</organism>
<dbReference type="InterPro" id="IPR003593">
    <property type="entry name" value="AAA+_ATPase"/>
</dbReference>
<proteinExistence type="inferred from homology"/>
<dbReference type="SMART" id="SM00382">
    <property type="entry name" value="AAA"/>
    <property type="match status" value="1"/>
</dbReference>
<dbReference type="EC" id="3.6.3.-" evidence="9"/>
<dbReference type="InterPro" id="IPR003439">
    <property type="entry name" value="ABC_transporter-like_ATP-bd"/>
</dbReference>
<dbReference type="PROSITE" id="PS50893">
    <property type="entry name" value="ABC_TRANSPORTER_2"/>
    <property type="match status" value="1"/>
</dbReference>
<dbReference type="Gene3D" id="3.40.50.300">
    <property type="entry name" value="P-loop containing nucleotide triphosphate hydrolases"/>
    <property type="match status" value="1"/>
</dbReference>
<evidence type="ECO:0000256" key="2">
    <source>
        <dbReference type="ARBA" id="ARBA00005417"/>
    </source>
</evidence>
<dbReference type="PANTHER" id="PTHR43166">
    <property type="entry name" value="AMINO ACID IMPORT ATP-BINDING PROTEIN"/>
    <property type="match status" value="1"/>
</dbReference>
<dbReference type="GO" id="GO:0016787">
    <property type="term" value="F:hydrolase activity"/>
    <property type="evidence" value="ECO:0007669"/>
    <property type="project" value="UniProtKB-KW"/>
</dbReference>
<evidence type="ECO:0000256" key="5">
    <source>
        <dbReference type="ARBA" id="ARBA00022741"/>
    </source>
</evidence>
<evidence type="ECO:0000256" key="7">
    <source>
        <dbReference type="ARBA" id="ARBA00023136"/>
    </source>
</evidence>
<dbReference type="Pfam" id="PF00005">
    <property type="entry name" value="ABC_tran"/>
    <property type="match status" value="1"/>
</dbReference>
<comment type="similarity">
    <text evidence="2">Belongs to the ABC transporter superfamily.</text>
</comment>
<dbReference type="RefSeq" id="WP_354558114.1">
    <property type="nucleotide sequence ID" value="NZ_JBEPMB010000008.1"/>
</dbReference>
<feature type="domain" description="ABC transporter" evidence="8">
    <location>
        <begin position="2"/>
        <end position="242"/>
    </location>
</feature>
<keyword evidence="5" id="KW-0547">Nucleotide-binding</keyword>
<protein>
    <submittedName>
        <fullName evidence="9">Cystine transport system ATP-binding protein</fullName>
        <ecNumber evidence="9">3.6.3.-</ecNumber>
    </submittedName>
</protein>
<evidence type="ECO:0000313" key="10">
    <source>
        <dbReference type="Proteomes" id="UP001549047"/>
    </source>
</evidence>
<keyword evidence="4" id="KW-1003">Cell membrane</keyword>
<dbReference type="InterPro" id="IPR027417">
    <property type="entry name" value="P-loop_NTPase"/>
</dbReference>
<comment type="caution">
    <text evidence="9">The sequence shown here is derived from an EMBL/GenBank/DDBJ whole genome shotgun (WGS) entry which is preliminary data.</text>
</comment>
<dbReference type="PANTHER" id="PTHR43166:SF35">
    <property type="entry name" value="L-CYSTINE IMPORT ATP-BINDING PROTEIN TCYN"/>
    <property type="match status" value="1"/>
</dbReference>
<reference evidence="9 10" key="1">
    <citation type="submission" date="2024-06" db="EMBL/GenBank/DDBJ databases">
        <title>Genomic Encyclopedia of Type Strains, Phase IV (KMG-IV): sequencing the most valuable type-strain genomes for metagenomic binning, comparative biology and taxonomic classification.</title>
        <authorList>
            <person name="Goeker M."/>
        </authorList>
    </citation>
    <scope>NUCLEOTIDE SEQUENCE [LARGE SCALE GENOMIC DNA]</scope>
    <source>
        <strain evidence="9 10">DSM 29780</strain>
    </source>
</reference>
<dbReference type="InterPro" id="IPR017871">
    <property type="entry name" value="ABC_transporter-like_CS"/>
</dbReference>
<keyword evidence="3" id="KW-0813">Transport</keyword>
<dbReference type="SUPFAM" id="SSF52540">
    <property type="entry name" value="P-loop containing nucleoside triphosphate hydrolases"/>
    <property type="match status" value="1"/>
</dbReference>
<evidence type="ECO:0000259" key="8">
    <source>
        <dbReference type="PROSITE" id="PS50893"/>
    </source>
</evidence>
<name>A0ABV2J4L7_9HYPH</name>
<evidence type="ECO:0000256" key="6">
    <source>
        <dbReference type="ARBA" id="ARBA00022840"/>
    </source>
</evidence>
<gene>
    <name evidence="9" type="ORF">ABID16_004000</name>
</gene>
<keyword evidence="6 9" id="KW-0067">ATP-binding</keyword>
<evidence type="ECO:0000256" key="1">
    <source>
        <dbReference type="ARBA" id="ARBA00004202"/>
    </source>
</evidence>
<comment type="subcellular location">
    <subcellularLocation>
        <location evidence="1">Cell membrane</location>
        <topology evidence="1">Peripheral membrane protein</topology>
    </subcellularLocation>
</comment>
<dbReference type="Proteomes" id="UP001549047">
    <property type="component" value="Unassembled WGS sequence"/>
</dbReference>
<keyword evidence="10" id="KW-1185">Reference proteome</keyword>
<evidence type="ECO:0000313" key="9">
    <source>
        <dbReference type="EMBL" id="MET3615653.1"/>
    </source>
</evidence>
<accession>A0ABV2J4L7</accession>
<keyword evidence="7" id="KW-0472">Membrane</keyword>
<evidence type="ECO:0000256" key="3">
    <source>
        <dbReference type="ARBA" id="ARBA00022448"/>
    </source>
</evidence>
<dbReference type="InterPro" id="IPR030679">
    <property type="entry name" value="ABC_ATPase_HisP-typ"/>
</dbReference>
<sequence>MIEVSHIEKRFGDNVVLKDVSVTLAEGTVTTLVGPSGGGKSTLLRCINLLEVPTAGTIRIGDKSLAFQPGRKVGWDAIQPLRRQTGMVFQNFQLFPHQTALENVMEGLVTVLKWPKEKARAHALELLQKVGMAHKADAWPATLSGGQQQRVAIARALAPSPRVLLCDEPTSALDPELAEEVVEVLSRLAREGTTMIMATHDLRLASRVADQVLFLDGGLIVEHGAPSHIFQAPEQERTKKFIASLNAGHSYEI</sequence>
<evidence type="ECO:0000256" key="4">
    <source>
        <dbReference type="ARBA" id="ARBA00022475"/>
    </source>
</evidence>